<evidence type="ECO:0000313" key="7">
    <source>
        <dbReference type="EMBL" id="KIV91968.1"/>
    </source>
</evidence>
<dbReference type="EC" id="1.1.1.179" evidence="3"/>
<organism evidence="7 8">
    <name type="scientific">Exophiala mesophila</name>
    <name type="common">Black yeast-like fungus</name>
    <dbReference type="NCBI Taxonomy" id="212818"/>
    <lineage>
        <taxon>Eukaryota</taxon>
        <taxon>Fungi</taxon>
        <taxon>Dikarya</taxon>
        <taxon>Ascomycota</taxon>
        <taxon>Pezizomycotina</taxon>
        <taxon>Eurotiomycetes</taxon>
        <taxon>Chaetothyriomycetidae</taxon>
        <taxon>Chaetothyriales</taxon>
        <taxon>Herpotrichiellaceae</taxon>
        <taxon>Exophiala</taxon>
    </lineage>
</organism>
<evidence type="ECO:0000256" key="5">
    <source>
        <dbReference type="ARBA" id="ARBA00049233"/>
    </source>
</evidence>
<dbReference type="GeneID" id="27324298"/>
<dbReference type="OrthoDB" id="6417021at2759"/>
<accession>A0A0D1ZYN9</accession>
<evidence type="ECO:0000256" key="2">
    <source>
        <dbReference type="ARBA" id="ARBA00023002"/>
    </source>
</evidence>
<dbReference type="Proteomes" id="UP000054302">
    <property type="component" value="Unassembled WGS sequence"/>
</dbReference>
<dbReference type="EMBL" id="KN847523">
    <property type="protein sequence ID" value="KIV91968.1"/>
    <property type="molecule type" value="Genomic_DNA"/>
</dbReference>
<name>A0A0D1ZYN9_EXOME</name>
<dbReference type="STRING" id="212818.A0A0D1ZYN9"/>
<dbReference type="SUPFAM" id="SSF55347">
    <property type="entry name" value="Glyceraldehyde-3-phosphate dehydrogenase-like, C-terminal domain"/>
    <property type="match status" value="1"/>
</dbReference>
<dbReference type="InterPro" id="IPR000683">
    <property type="entry name" value="Gfo/Idh/MocA-like_OxRdtase_N"/>
</dbReference>
<dbReference type="SUPFAM" id="SSF51735">
    <property type="entry name" value="NAD(P)-binding Rossmann-fold domains"/>
    <property type="match status" value="1"/>
</dbReference>
<dbReference type="Gene3D" id="3.40.50.720">
    <property type="entry name" value="NAD(P)-binding Rossmann-like Domain"/>
    <property type="match status" value="1"/>
</dbReference>
<evidence type="ECO:0000256" key="4">
    <source>
        <dbReference type="ARBA" id="ARBA00042988"/>
    </source>
</evidence>
<dbReference type="InterPro" id="IPR036291">
    <property type="entry name" value="NAD(P)-bd_dom_sf"/>
</dbReference>
<sequence>MAAMVSRLYSAMYPPTVPKDDHPIRFGILGAANIAPLGLIGPSKSHPEVVIQAVAARDRQKAEAFAKANGIPEVKGSYQELLDDPNIDAIYIPLPNSFHFEWAVRSIRAGKHVLLEKPAVSNSIEAEALFRLPELSQPNAPVLLEALHARFYPSWRLFQSLVSPADIEHVQTKTMIPWWGTTKGDIHFNYNLSGGTMMAMGTYNFAMIRGLFAAEPVECLECETHVYAEEAHKNCDIDFKAKFRFPNGGIAEAESTLHGPTIWRPSHATVTQREVPVKDTSLPEDQTKTVKRELTLQGLLFGIVWHRIDIKDTYTIRHKDKVLKTWTETESRKAYSFEDAGGEFADFPGEVYWMSFRHMLEQFVNKVKGRPTQTWISTEDSISQMKMLDMAYEKSGLGTRPTSAYVNEIAKP</sequence>
<evidence type="ECO:0000256" key="1">
    <source>
        <dbReference type="ARBA" id="ARBA00010928"/>
    </source>
</evidence>
<feature type="domain" description="Gfo/Idh/MocA-like oxidoreductase N-terminal" evidence="6">
    <location>
        <begin position="24"/>
        <end position="132"/>
    </location>
</feature>
<proteinExistence type="inferred from homology"/>
<evidence type="ECO:0000313" key="8">
    <source>
        <dbReference type="Proteomes" id="UP000054302"/>
    </source>
</evidence>
<dbReference type="InterPro" id="IPR050984">
    <property type="entry name" value="Gfo/Idh/MocA_domain"/>
</dbReference>
<evidence type="ECO:0000256" key="3">
    <source>
        <dbReference type="ARBA" id="ARBA00038984"/>
    </source>
</evidence>
<dbReference type="Pfam" id="PF01408">
    <property type="entry name" value="GFO_IDH_MocA"/>
    <property type="match status" value="1"/>
</dbReference>
<evidence type="ECO:0000259" key="6">
    <source>
        <dbReference type="Pfam" id="PF01408"/>
    </source>
</evidence>
<reference evidence="7 8" key="1">
    <citation type="submission" date="2015-01" db="EMBL/GenBank/DDBJ databases">
        <title>The Genome Sequence of Exophiala mesophila CBS40295.</title>
        <authorList>
            <consortium name="The Broad Institute Genomics Platform"/>
            <person name="Cuomo C."/>
            <person name="de Hoog S."/>
            <person name="Gorbushina A."/>
            <person name="Stielow B."/>
            <person name="Teixiera M."/>
            <person name="Abouelleil A."/>
            <person name="Chapman S.B."/>
            <person name="Priest M."/>
            <person name="Young S.K."/>
            <person name="Wortman J."/>
            <person name="Nusbaum C."/>
            <person name="Birren B."/>
        </authorList>
    </citation>
    <scope>NUCLEOTIDE SEQUENCE [LARGE SCALE GENOMIC DNA]</scope>
    <source>
        <strain evidence="7 8">CBS 40295</strain>
    </source>
</reference>
<dbReference type="VEuPathDB" id="FungiDB:PV10_06453"/>
<keyword evidence="8" id="KW-1185">Reference proteome</keyword>
<dbReference type="HOGENOM" id="CLU_023194_5_2_1"/>
<keyword evidence="2" id="KW-0560">Oxidoreductase</keyword>
<protein>
    <recommendedName>
        <fullName evidence="3">D-xylose 1-dehydrogenase (NADP(+), D-xylono-1,5-lactone-forming)</fullName>
        <ecNumber evidence="3">1.1.1.179</ecNumber>
    </recommendedName>
    <alternativeName>
        <fullName evidence="4">D-xylose-NADP dehydrogenase</fullName>
    </alternativeName>
</protein>
<dbReference type="OMA" id="GEDWWMS"/>
<dbReference type="PANTHER" id="PTHR22604">
    <property type="entry name" value="OXIDOREDUCTASES"/>
    <property type="match status" value="1"/>
</dbReference>
<gene>
    <name evidence="7" type="ORF">PV10_06453</name>
</gene>
<dbReference type="Gene3D" id="3.30.360.10">
    <property type="entry name" value="Dihydrodipicolinate Reductase, domain 2"/>
    <property type="match status" value="1"/>
</dbReference>
<comment type="catalytic activity">
    <reaction evidence="5">
        <text>D-xylose + NADP(+) = D-xylono-1,5-lactone + NADPH + H(+)</text>
        <dbReference type="Rhea" id="RHEA:22000"/>
        <dbReference type="ChEBI" id="CHEBI:15378"/>
        <dbReference type="ChEBI" id="CHEBI:15867"/>
        <dbReference type="ChEBI" id="CHEBI:53455"/>
        <dbReference type="ChEBI" id="CHEBI:57783"/>
        <dbReference type="ChEBI" id="CHEBI:58349"/>
        <dbReference type="EC" id="1.1.1.179"/>
    </reaction>
</comment>
<dbReference type="AlphaFoldDB" id="A0A0D1ZYN9"/>
<dbReference type="PANTHER" id="PTHR22604:SF105">
    <property type="entry name" value="TRANS-1,2-DIHYDROBENZENE-1,2-DIOL DEHYDROGENASE"/>
    <property type="match status" value="1"/>
</dbReference>
<dbReference type="GO" id="GO:0000166">
    <property type="term" value="F:nucleotide binding"/>
    <property type="evidence" value="ECO:0007669"/>
    <property type="project" value="InterPro"/>
</dbReference>
<dbReference type="GO" id="GO:0047837">
    <property type="term" value="F:D-xylose 1-dehydrogenase (NADP+) activity"/>
    <property type="evidence" value="ECO:0007669"/>
    <property type="project" value="UniProtKB-EC"/>
</dbReference>
<comment type="similarity">
    <text evidence="1">Belongs to the Gfo/Idh/MocA family.</text>
</comment>
<dbReference type="RefSeq" id="XP_016223542.1">
    <property type="nucleotide sequence ID" value="XM_016371249.1"/>
</dbReference>